<evidence type="ECO:0000313" key="2">
    <source>
        <dbReference type="Proteomes" id="UP001482620"/>
    </source>
</evidence>
<reference evidence="1 2" key="1">
    <citation type="submission" date="2021-06" db="EMBL/GenBank/DDBJ databases">
        <authorList>
            <person name="Palmer J.M."/>
        </authorList>
    </citation>
    <scope>NUCLEOTIDE SEQUENCE [LARGE SCALE GENOMIC DNA]</scope>
    <source>
        <strain evidence="2">if_2019</strain>
        <tissue evidence="1">Muscle</tissue>
    </source>
</reference>
<protein>
    <submittedName>
        <fullName evidence="1">Uncharacterized protein</fullName>
    </submittedName>
</protein>
<comment type="caution">
    <text evidence="1">The sequence shown here is derived from an EMBL/GenBank/DDBJ whole genome shotgun (WGS) entry which is preliminary data.</text>
</comment>
<accession>A0ABV0TMC7</accession>
<organism evidence="1 2">
    <name type="scientific">Ilyodon furcidens</name>
    <name type="common">goldbreast splitfin</name>
    <dbReference type="NCBI Taxonomy" id="33524"/>
    <lineage>
        <taxon>Eukaryota</taxon>
        <taxon>Metazoa</taxon>
        <taxon>Chordata</taxon>
        <taxon>Craniata</taxon>
        <taxon>Vertebrata</taxon>
        <taxon>Euteleostomi</taxon>
        <taxon>Actinopterygii</taxon>
        <taxon>Neopterygii</taxon>
        <taxon>Teleostei</taxon>
        <taxon>Neoteleostei</taxon>
        <taxon>Acanthomorphata</taxon>
        <taxon>Ovalentaria</taxon>
        <taxon>Atherinomorphae</taxon>
        <taxon>Cyprinodontiformes</taxon>
        <taxon>Goodeidae</taxon>
        <taxon>Ilyodon</taxon>
    </lineage>
</organism>
<dbReference type="EMBL" id="JAHRIQ010036991">
    <property type="protein sequence ID" value="MEQ2233382.1"/>
    <property type="molecule type" value="Genomic_DNA"/>
</dbReference>
<evidence type="ECO:0000313" key="1">
    <source>
        <dbReference type="EMBL" id="MEQ2233382.1"/>
    </source>
</evidence>
<gene>
    <name evidence="1" type="ORF">ILYODFUR_021159</name>
</gene>
<keyword evidence="2" id="KW-1185">Reference proteome</keyword>
<proteinExistence type="predicted"/>
<sequence>MLSFGIFYLNWDELCKMYSLLLHQDRVSDDDHLDLNIHNIKAEITSHTSQSCRCHSGQRTTLKQDERSRCYLCSLLIAPKNHQHAHRLSVIKDFPDSAFLFHVHLQHQNGLH</sequence>
<dbReference type="Proteomes" id="UP001482620">
    <property type="component" value="Unassembled WGS sequence"/>
</dbReference>
<name>A0ABV0TMC7_9TELE</name>